<dbReference type="PANTHER" id="PTHR34823:SF1">
    <property type="entry name" value="CHITIN-BINDING TYPE-4 DOMAIN-CONTAINING PROTEIN"/>
    <property type="match status" value="1"/>
</dbReference>
<keyword evidence="2" id="KW-0472">Membrane</keyword>
<gene>
    <name evidence="4" type="ORF">GCU69_10610</name>
</gene>
<dbReference type="GO" id="GO:0004497">
    <property type="term" value="F:monooxygenase activity"/>
    <property type="evidence" value="ECO:0007669"/>
    <property type="project" value="UniProtKB-KW"/>
</dbReference>
<feature type="transmembrane region" description="Helical" evidence="2">
    <location>
        <begin position="267"/>
        <end position="289"/>
    </location>
</feature>
<reference evidence="4 5" key="1">
    <citation type="submission" date="2019-10" db="EMBL/GenBank/DDBJ databases">
        <title>Streptomyces tenebrisbrunneis sp.nov., an endogenous actinomycete isolated from of Lycium ruthenicum.</title>
        <authorList>
            <person name="Ma L."/>
        </authorList>
    </citation>
    <scope>NUCLEOTIDE SEQUENCE [LARGE SCALE GENOMIC DNA]</scope>
    <source>
        <strain evidence="4 5">TRM 66187</strain>
    </source>
</reference>
<dbReference type="PANTHER" id="PTHR34823">
    <property type="entry name" value="GLCNAC-BINDING PROTEIN A"/>
    <property type="match status" value="1"/>
</dbReference>
<dbReference type="Gene3D" id="2.70.50.50">
    <property type="entry name" value="chitin-binding protein cbp21"/>
    <property type="match status" value="1"/>
</dbReference>
<accession>A0ABQ7FKC4</accession>
<dbReference type="CDD" id="cd21177">
    <property type="entry name" value="LPMO_AA10"/>
    <property type="match status" value="1"/>
</dbReference>
<dbReference type="Pfam" id="PF03067">
    <property type="entry name" value="LPMO_10"/>
    <property type="match status" value="1"/>
</dbReference>
<protein>
    <submittedName>
        <fullName evidence="4">Lytic polysaccharide monooxygenase</fullName>
    </submittedName>
</protein>
<evidence type="ECO:0000256" key="1">
    <source>
        <dbReference type="ARBA" id="ARBA00022729"/>
    </source>
</evidence>
<dbReference type="Proteomes" id="UP000621266">
    <property type="component" value="Unassembled WGS sequence"/>
</dbReference>
<keyword evidence="2" id="KW-0812">Transmembrane</keyword>
<proteinExistence type="predicted"/>
<dbReference type="InterPro" id="IPR014756">
    <property type="entry name" value="Ig_E-set"/>
</dbReference>
<keyword evidence="1" id="KW-0732">Signal</keyword>
<evidence type="ECO:0000313" key="4">
    <source>
        <dbReference type="EMBL" id="KAF4409135.1"/>
    </source>
</evidence>
<name>A0ABQ7FKC4_9ACTN</name>
<dbReference type="InterPro" id="IPR004302">
    <property type="entry name" value="Cellulose/chitin-bd_N"/>
</dbReference>
<sequence>MPTSASAHGATMLPGSRTYMCYVDGIAGTGGMNPSNPACADAVAQSGTTALYNWFAVLDSNGGGKTEGYIPDGELCTGGNNAPFDFTGYDAARPDWPTTHLTAGETVKVKYSNWAAHPGDFDVYITKDGWTPDTPLAWGDLEKIQTVTNPPQQGGVGTEEGHYYWDLQLPAGKTGKHMIYIHWIRSDSPENFYSCSDVEFDGGNGEVTGLGEDEMSAQEIAEVAENFENTQAKPVHTGHDGDHVTHGKAVETEAVAATEDPAASSTALPTAAAVGGAGLVVFVAGAAVYNRRRQAGQQD</sequence>
<keyword evidence="4" id="KW-0560">Oxidoreductase</keyword>
<feature type="domain" description="Chitin-binding type-4" evidence="3">
    <location>
        <begin position="8"/>
        <end position="198"/>
    </location>
</feature>
<evidence type="ECO:0000313" key="5">
    <source>
        <dbReference type="Proteomes" id="UP000621266"/>
    </source>
</evidence>
<organism evidence="4 5">
    <name type="scientific">Streptomyces lycii</name>
    <dbReference type="NCBI Taxonomy" id="2654337"/>
    <lineage>
        <taxon>Bacteria</taxon>
        <taxon>Bacillati</taxon>
        <taxon>Actinomycetota</taxon>
        <taxon>Actinomycetes</taxon>
        <taxon>Kitasatosporales</taxon>
        <taxon>Streptomycetaceae</taxon>
        <taxon>Streptomyces</taxon>
    </lineage>
</organism>
<comment type="caution">
    <text evidence="4">The sequence shown here is derived from an EMBL/GenBank/DDBJ whole genome shotgun (WGS) entry which is preliminary data.</text>
</comment>
<keyword evidence="4" id="KW-0503">Monooxygenase</keyword>
<dbReference type="InterPro" id="IPR051024">
    <property type="entry name" value="GlcNAc_Chitin_IntDeg"/>
</dbReference>
<evidence type="ECO:0000256" key="2">
    <source>
        <dbReference type="SAM" id="Phobius"/>
    </source>
</evidence>
<dbReference type="SUPFAM" id="SSF81296">
    <property type="entry name" value="E set domains"/>
    <property type="match status" value="1"/>
</dbReference>
<keyword evidence="2" id="KW-1133">Transmembrane helix</keyword>
<keyword evidence="5" id="KW-1185">Reference proteome</keyword>
<dbReference type="EMBL" id="WHPN01000249">
    <property type="protein sequence ID" value="KAF4409135.1"/>
    <property type="molecule type" value="Genomic_DNA"/>
</dbReference>
<evidence type="ECO:0000259" key="3">
    <source>
        <dbReference type="Pfam" id="PF03067"/>
    </source>
</evidence>